<dbReference type="InterPro" id="IPR032508">
    <property type="entry name" value="FecR_C"/>
</dbReference>
<proteinExistence type="predicted"/>
<dbReference type="Pfam" id="PF04773">
    <property type="entry name" value="FecR"/>
    <property type="match status" value="1"/>
</dbReference>
<reference evidence="4 5" key="1">
    <citation type="submission" date="2020-08" db="EMBL/GenBank/DDBJ databases">
        <title>Genome public.</title>
        <authorList>
            <person name="Liu C."/>
            <person name="Sun Q."/>
        </authorList>
    </citation>
    <scope>NUCLEOTIDE SEQUENCE [LARGE SCALE GENOMIC DNA]</scope>
    <source>
        <strain evidence="4 5">NSJ-56</strain>
    </source>
</reference>
<sequence>MKQIEWDIIERKLEGGLSPEEESRFGEWYTANRENKDYFHKIERFYQKNGFVKEITDKDANVSWKKFSNRLEKKKPGKRRNLFYWSVSGVAACLLIGVLVFTLGRDEKTVAPTQMATIPAGGNKAILQLSNGICVELENLSNEMEDASAKIVNTGSVLSYEKKQDTLIQEEVFNKVTTPRGGEYGITLSDGTKVYLGALSEIEYPVTFSGDKRVVKASGEIYFDVAHDPEHPFVVEMKNQKIEVLGTSFNVRDYEDEEFVETTLVKGKVKVSAGNESCILEPSHQAVLDKKNNTIVQREVNVDEFVDWKNGKLNIRNQRLEDILTRLSKWYDVYVFYTSEDAKNLRFYANIDRYSDMNELLDKFEKTEQVKFEIKGNVINVSTMK</sequence>
<dbReference type="Gene3D" id="2.60.120.1440">
    <property type="match status" value="1"/>
</dbReference>
<dbReference type="PANTHER" id="PTHR30273">
    <property type="entry name" value="PERIPLASMIC SIGNAL SENSOR AND SIGMA FACTOR ACTIVATOR FECR-RELATED"/>
    <property type="match status" value="1"/>
</dbReference>
<feature type="transmembrane region" description="Helical" evidence="1">
    <location>
        <begin position="82"/>
        <end position="104"/>
    </location>
</feature>
<evidence type="ECO:0000259" key="2">
    <source>
        <dbReference type="Pfam" id="PF04773"/>
    </source>
</evidence>
<dbReference type="InterPro" id="IPR006860">
    <property type="entry name" value="FecR"/>
</dbReference>
<organism evidence="4 5">
    <name type="scientific">Butyricimonas hominis</name>
    <dbReference type="NCBI Taxonomy" id="2763032"/>
    <lineage>
        <taxon>Bacteria</taxon>
        <taxon>Pseudomonadati</taxon>
        <taxon>Bacteroidota</taxon>
        <taxon>Bacteroidia</taxon>
        <taxon>Bacteroidales</taxon>
        <taxon>Odoribacteraceae</taxon>
        <taxon>Butyricimonas</taxon>
    </lineage>
</organism>
<keyword evidence="5" id="KW-1185">Reference proteome</keyword>
<comment type="caution">
    <text evidence="4">The sequence shown here is derived from an EMBL/GenBank/DDBJ whole genome shotgun (WGS) entry which is preliminary data.</text>
</comment>
<dbReference type="Gene3D" id="3.55.50.30">
    <property type="match status" value="1"/>
</dbReference>
<evidence type="ECO:0000256" key="1">
    <source>
        <dbReference type="SAM" id="Phobius"/>
    </source>
</evidence>
<protein>
    <submittedName>
        <fullName evidence="4">FecR domain-containing protein</fullName>
    </submittedName>
</protein>
<feature type="domain" description="FecR protein" evidence="2">
    <location>
        <begin position="175"/>
        <end position="270"/>
    </location>
</feature>
<dbReference type="Pfam" id="PF16344">
    <property type="entry name" value="FecR_C"/>
    <property type="match status" value="1"/>
</dbReference>
<dbReference type="InterPro" id="IPR012373">
    <property type="entry name" value="Ferrdict_sens_TM"/>
</dbReference>
<accession>A0ABR7CWP1</accession>
<keyword evidence="1" id="KW-1133">Transmembrane helix</keyword>
<keyword evidence="1" id="KW-0812">Transmembrane</keyword>
<evidence type="ECO:0000313" key="4">
    <source>
        <dbReference type="EMBL" id="MBC5620106.1"/>
    </source>
</evidence>
<dbReference type="PANTHER" id="PTHR30273:SF2">
    <property type="entry name" value="PROTEIN FECR"/>
    <property type="match status" value="1"/>
</dbReference>
<name>A0ABR7CWP1_9BACT</name>
<evidence type="ECO:0000259" key="3">
    <source>
        <dbReference type="Pfam" id="PF16344"/>
    </source>
</evidence>
<dbReference type="EMBL" id="JACOOH010000001">
    <property type="protein sequence ID" value="MBC5620106.1"/>
    <property type="molecule type" value="Genomic_DNA"/>
</dbReference>
<dbReference type="RefSeq" id="WP_186974913.1">
    <property type="nucleotide sequence ID" value="NZ_JACOOH010000001.1"/>
</dbReference>
<feature type="domain" description="Protein FecR C-terminal" evidence="3">
    <location>
        <begin position="312"/>
        <end position="380"/>
    </location>
</feature>
<dbReference type="PIRSF" id="PIRSF018266">
    <property type="entry name" value="FecR"/>
    <property type="match status" value="1"/>
</dbReference>
<dbReference type="Proteomes" id="UP000646484">
    <property type="component" value="Unassembled WGS sequence"/>
</dbReference>
<evidence type="ECO:0000313" key="5">
    <source>
        <dbReference type="Proteomes" id="UP000646484"/>
    </source>
</evidence>
<gene>
    <name evidence="4" type="ORF">H8S64_03230</name>
</gene>
<keyword evidence="1" id="KW-0472">Membrane</keyword>